<dbReference type="Gene3D" id="2.40.70.10">
    <property type="entry name" value="Acid Proteases"/>
    <property type="match status" value="1"/>
</dbReference>
<dbReference type="PROSITE" id="PS00141">
    <property type="entry name" value="ASP_PROTEASE"/>
    <property type="match status" value="1"/>
</dbReference>
<dbReference type="AlphaFoldDB" id="A0A3B0R429"/>
<evidence type="ECO:0000313" key="2">
    <source>
        <dbReference type="EMBL" id="VAV88030.1"/>
    </source>
</evidence>
<accession>A0A3B0R429</accession>
<protein>
    <recommendedName>
        <fullName evidence="3">CblY, a non-orthologous displasment for Alpha-ribazole-5'-phosphate phosphatase</fullName>
    </recommendedName>
</protein>
<feature type="transmembrane region" description="Helical" evidence="1">
    <location>
        <begin position="6"/>
        <end position="25"/>
    </location>
</feature>
<evidence type="ECO:0008006" key="3">
    <source>
        <dbReference type="Google" id="ProtNLM"/>
    </source>
</evidence>
<dbReference type="SUPFAM" id="SSF50630">
    <property type="entry name" value="Acid proteases"/>
    <property type="match status" value="1"/>
</dbReference>
<dbReference type="EMBL" id="UOEF01000031">
    <property type="protein sequence ID" value="VAV88030.1"/>
    <property type="molecule type" value="Genomic_DNA"/>
</dbReference>
<name>A0A3B0R429_9ZZZZ</name>
<proteinExistence type="predicted"/>
<dbReference type="InterPro" id="IPR034122">
    <property type="entry name" value="Retropepsin-like_bacterial"/>
</dbReference>
<feature type="transmembrane region" description="Helical" evidence="1">
    <location>
        <begin position="37"/>
        <end position="53"/>
    </location>
</feature>
<dbReference type="Pfam" id="PF13975">
    <property type="entry name" value="gag-asp_proteas"/>
    <property type="match status" value="1"/>
</dbReference>
<dbReference type="InterPro" id="IPR011969">
    <property type="entry name" value="Clan_AA_Asp_peptidase_C"/>
</dbReference>
<evidence type="ECO:0000256" key="1">
    <source>
        <dbReference type="SAM" id="Phobius"/>
    </source>
</evidence>
<dbReference type="InterPro" id="IPR021109">
    <property type="entry name" value="Peptidase_aspartic_dom_sf"/>
</dbReference>
<keyword evidence="1" id="KW-0472">Membrane</keyword>
<keyword evidence="1" id="KW-0812">Transmembrane</keyword>
<dbReference type="InterPro" id="IPR001969">
    <property type="entry name" value="Aspartic_peptidase_AS"/>
</dbReference>
<organism evidence="2">
    <name type="scientific">hydrothermal vent metagenome</name>
    <dbReference type="NCBI Taxonomy" id="652676"/>
    <lineage>
        <taxon>unclassified sequences</taxon>
        <taxon>metagenomes</taxon>
        <taxon>ecological metagenomes</taxon>
    </lineage>
</organism>
<dbReference type="NCBIfam" id="TIGR02281">
    <property type="entry name" value="clan_AA_DTGA"/>
    <property type="match status" value="1"/>
</dbReference>
<gene>
    <name evidence="2" type="ORF">MNBD_ALPHA04-1718</name>
</gene>
<dbReference type="CDD" id="cd05483">
    <property type="entry name" value="retropepsin_like_bacteria"/>
    <property type="match status" value="1"/>
</dbReference>
<sequence>MTDDQNIGLIWAAGALVLVVSALFSRRVAMGEILRTTLTWIAIFAVFLVGFSYRHEVRLVWNRVTGELTGANDQQVVGRTLRIRQSDDGHFWANADVNGKSVRFLIDSGATITSMNRETAIATNVDIDEDGFPALIDTANGAVEARRGNIAKLNVGPIEAVDLPVVVAAEFGDTNVIGMNFLSKMKSWGVEGREMMLEPFVASN</sequence>
<keyword evidence="1" id="KW-1133">Transmembrane helix</keyword>
<dbReference type="GO" id="GO:0006508">
    <property type="term" value="P:proteolysis"/>
    <property type="evidence" value="ECO:0007669"/>
    <property type="project" value="InterPro"/>
</dbReference>
<dbReference type="GO" id="GO:0004190">
    <property type="term" value="F:aspartic-type endopeptidase activity"/>
    <property type="evidence" value="ECO:0007669"/>
    <property type="project" value="InterPro"/>
</dbReference>
<reference evidence="2" key="1">
    <citation type="submission" date="2018-06" db="EMBL/GenBank/DDBJ databases">
        <authorList>
            <person name="Zhirakovskaya E."/>
        </authorList>
    </citation>
    <scope>NUCLEOTIDE SEQUENCE</scope>
</reference>